<evidence type="ECO:0000256" key="2">
    <source>
        <dbReference type="SAM" id="Phobius"/>
    </source>
</evidence>
<name>A0A9Q1GX53_9CARY</name>
<dbReference type="EMBL" id="JAKOGI010001040">
    <property type="protein sequence ID" value="KAJ8428215.1"/>
    <property type="molecule type" value="Genomic_DNA"/>
</dbReference>
<comment type="caution">
    <text evidence="3">The sequence shown here is derived from an EMBL/GenBank/DDBJ whole genome shotgun (WGS) entry which is preliminary data.</text>
</comment>
<keyword evidence="2" id="KW-1133">Transmembrane helix</keyword>
<evidence type="ECO:0000313" key="4">
    <source>
        <dbReference type="Proteomes" id="UP001153076"/>
    </source>
</evidence>
<keyword evidence="4" id="KW-1185">Reference proteome</keyword>
<sequence>MQGDEPKIELMEDSAPLRRRAWHSLSDFESDVEIGEFLESRPKRACDDLESEKGDFGSWVWAVQQLVREVCQSLETRWLSEQRQNEFLPHETQRRERLCFSFVEAKPEQSQDEILYENLCRAIRVIVRKQAELPHKTQRSSPRTWCDLPKGWVRHYDAVNCKPKHGERPHETQRTRRLLWAVDDSRWLRQEVRLHEPLIQQIRVVITELDPINHNHKTTTKSVLLNGHGWEYVSTYDTMATGGTQQKTAIGPYLCSPANQHSKCNNNYSQSPPNSGNQKDEDPWKGNREEDKDPNGGTTVVTIRGEDQKSGHSYNSSFASAQFSTLALSSLLLCLMVLFPNFAQKNQAITAAALMGATLGSLVSLETILKCPSLARSCGYFAIISLLVAIGSILSTSVNWVTI</sequence>
<dbReference type="AlphaFoldDB" id="A0A9Q1GX53"/>
<reference evidence="3" key="1">
    <citation type="submission" date="2022-04" db="EMBL/GenBank/DDBJ databases">
        <title>Carnegiea gigantea Genome sequencing and assembly v2.</title>
        <authorList>
            <person name="Copetti D."/>
            <person name="Sanderson M.J."/>
            <person name="Burquez A."/>
            <person name="Wojciechowski M.F."/>
        </authorList>
    </citation>
    <scope>NUCLEOTIDE SEQUENCE</scope>
    <source>
        <strain evidence="3">SGP5-SGP5p</strain>
        <tissue evidence="3">Aerial part</tissue>
    </source>
</reference>
<proteinExistence type="predicted"/>
<feature type="transmembrane region" description="Helical" evidence="2">
    <location>
        <begin position="323"/>
        <end position="342"/>
    </location>
</feature>
<evidence type="ECO:0000256" key="1">
    <source>
        <dbReference type="SAM" id="MobiDB-lite"/>
    </source>
</evidence>
<evidence type="ECO:0000313" key="3">
    <source>
        <dbReference type="EMBL" id="KAJ8428215.1"/>
    </source>
</evidence>
<protein>
    <submittedName>
        <fullName evidence="3">Uncharacterized protein</fullName>
    </submittedName>
</protein>
<feature type="compositionally biased region" description="Basic and acidic residues" evidence="1">
    <location>
        <begin position="278"/>
        <end position="294"/>
    </location>
</feature>
<feature type="region of interest" description="Disordered" evidence="1">
    <location>
        <begin position="264"/>
        <end position="310"/>
    </location>
</feature>
<feature type="transmembrane region" description="Helical" evidence="2">
    <location>
        <begin position="348"/>
        <end position="368"/>
    </location>
</feature>
<keyword evidence="2" id="KW-0812">Transmembrane</keyword>
<feature type="compositionally biased region" description="Polar residues" evidence="1">
    <location>
        <begin position="264"/>
        <end position="277"/>
    </location>
</feature>
<gene>
    <name evidence="3" type="ORF">Cgig2_016799</name>
</gene>
<accession>A0A9Q1GX53</accession>
<organism evidence="3 4">
    <name type="scientific">Carnegiea gigantea</name>
    <dbReference type="NCBI Taxonomy" id="171969"/>
    <lineage>
        <taxon>Eukaryota</taxon>
        <taxon>Viridiplantae</taxon>
        <taxon>Streptophyta</taxon>
        <taxon>Embryophyta</taxon>
        <taxon>Tracheophyta</taxon>
        <taxon>Spermatophyta</taxon>
        <taxon>Magnoliopsida</taxon>
        <taxon>eudicotyledons</taxon>
        <taxon>Gunneridae</taxon>
        <taxon>Pentapetalae</taxon>
        <taxon>Caryophyllales</taxon>
        <taxon>Cactineae</taxon>
        <taxon>Cactaceae</taxon>
        <taxon>Cactoideae</taxon>
        <taxon>Echinocereeae</taxon>
        <taxon>Carnegiea</taxon>
    </lineage>
</organism>
<feature type="transmembrane region" description="Helical" evidence="2">
    <location>
        <begin position="380"/>
        <end position="401"/>
    </location>
</feature>
<dbReference type="Proteomes" id="UP001153076">
    <property type="component" value="Unassembled WGS sequence"/>
</dbReference>
<keyword evidence="2" id="KW-0472">Membrane</keyword>